<dbReference type="EMBL" id="CP007490">
    <property type="protein sequence ID" value="AIC48153.1"/>
    <property type="molecule type" value="Genomic_DNA"/>
</dbReference>
<dbReference type="InterPro" id="IPR036182">
    <property type="entry name" value="PCuAC_sf"/>
</dbReference>
<sequence length="176" mass="18621">MQIRRFFLISVLTALALTLGACASNPEPAQQSKLAAIGVANKWVKASEFSDQVGGMTGVFADITNNTDAPIRLIGGESSFASMVEVHEVVDGNMRMRDGGIEIAPGETVSLEPGGLHVMLMGLSKKIAPGVEVDLKLTFSGDFGDQETTTITLEKMLAKESAAGEENYSPMPMTAK</sequence>
<organism evidence="2 3">
    <name type="scientific">Rhodoluna lacicola</name>
    <dbReference type="NCBI Taxonomy" id="529884"/>
    <lineage>
        <taxon>Bacteria</taxon>
        <taxon>Bacillati</taxon>
        <taxon>Actinomycetota</taxon>
        <taxon>Actinomycetes</taxon>
        <taxon>Micrococcales</taxon>
        <taxon>Microbacteriaceae</taxon>
        <taxon>Luna cluster</taxon>
        <taxon>Luna-1 subcluster</taxon>
        <taxon>Rhodoluna</taxon>
    </lineage>
</organism>
<dbReference type="Pfam" id="PF04314">
    <property type="entry name" value="PCuAC"/>
    <property type="match status" value="1"/>
</dbReference>
<dbReference type="PANTHER" id="PTHR36302:SF1">
    <property type="entry name" value="COPPER CHAPERONE PCU(A)C"/>
    <property type="match status" value="1"/>
</dbReference>
<keyword evidence="3" id="KW-1185">Reference proteome</keyword>
<evidence type="ECO:0008006" key="4">
    <source>
        <dbReference type="Google" id="ProtNLM"/>
    </source>
</evidence>
<dbReference type="Gene3D" id="2.60.40.1890">
    <property type="entry name" value="PCu(A)C copper chaperone"/>
    <property type="match status" value="1"/>
</dbReference>
<dbReference type="Proteomes" id="UP000067708">
    <property type="component" value="Chromosome"/>
</dbReference>
<dbReference type="KEGG" id="rla:Rhola_00013640"/>
<reference evidence="2 3" key="1">
    <citation type="journal article" date="2014" name="Int. J. Syst. Evol. Microbiol.">
        <title>Rhodoluna lacicola gen. nov., sp. nov., a planktonic freshwater bacterium with stream-lined genome.</title>
        <authorList>
            <person name="Hahn M."/>
            <person name="Schmidt J."/>
            <person name="Taipale S.J."/>
            <person name="Doolittle W.F."/>
            <person name="Koll U."/>
        </authorList>
    </citation>
    <scope>NUCLEOTIDE SEQUENCE [LARGE SCALE GENOMIC DNA]</scope>
    <source>
        <strain evidence="2 3">MWH-Ta8</strain>
    </source>
</reference>
<dbReference type="SUPFAM" id="SSF110087">
    <property type="entry name" value="DR1885-like metal-binding protein"/>
    <property type="match status" value="1"/>
</dbReference>
<dbReference type="OrthoDB" id="9796962at2"/>
<accession>A0A060JNL6</accession>
<dbReference type="InterPro" id="IPR007410">
    <property type="entry name" value="LpqE-like"/>
</dbReference>
<dbReference type="HOGENOM" id="CLU_100939_0_0_11"/>
<gene>
    <name evidence="2" type="ORF">Rhola_00013640</name>
</gene>
<dbReference type="RefSeq" id="WP_051636368.1">
    <property type="nucleotide sequence ID" value="NZ_CP007490.1"/>
</dbReference>
<name>A0A060JNL6_9MICO</name>
<proteinExistence type="predicted"/>
<evidence type="ECO:0000313" key="2">
    <source>
        <dbReference type="EMBL" id="AIC48153.1"/>
    </source>
</evidence>
<keyword evidence="1" id="KW-0732">Signal</keyword>
<dbReference type="AlphaFoldDB" id="A0A060JNL6"/>
<feature type="signal peptide" evidence="1">
    <location>
        <begin position="1"/>
        <end position="23"/>
    </location>
</feature>
<feature type="chain" id="PRO_5001583973" description="Copper chaperone PCu(A)C" evidence="1">
    <location>
        <begin position="24"/>
        <end position="176"/>
    </location>
</feature>
<dbReference type="InterPro" id="IPR058248">
    <property type="entry name" value="Lxx211020-like"/>
</dbReference>
<dbReference type="PATRIC" id="fig|529884.3.peg.1321"/>
<evidence type="ECO:0000313" key="3">
    <source>
        <dbReference type="Proteomes" id="UP000067708"/>
    </source>
</evidence>
<dbReference type="PANTHER" id="PTHR36302">
    <property type="entry name" value="BLR7088 PROTEIN"/>
    <property type="match status" value="1"/>
</dbReference>
<dbReference type="STRING" id="529884.Rhola_00013640"/>
<dbReference type="eggNOG" id="COG2847">
    <property type="taxonomic scope" value="Bacteria"/>
</dbReference>
<dbReference type="PROSITE" id="PS51257">
    <property type="entry name" value="PROKAR_LIPOPROTEIN"/>
    <property type="match status" value="1"/>
</dbReference>
<evidence type="ECO:0000256" key="1">
    <source>
        <dbReference type="SAM" id="SignalP"/>
    </source>
</evidence>
<protein>
    <recommendedName>
        <fullName evidence="4">Copper chaperone PCu(A)C</fullName>
    </recommendedName>
</protein>